<keyword evidence="1" id="KW-1133">Transmembrane helix</keyword>
<reference evidence="2 3" key="1">
    <citation type="submission" date="2016-03" db="EMBL/GenBank/DDBJ databases">
        <title>Comparative genomics of Pseudogymnoascus destructans, the fungus causing white-nose syndrome of bats.</title>
        <authorList>
            <person name="Palmer J.M."/>
            <person name="Drees K.P."/>
            <person name="Foster J.T."/>
            <person name="Lindner D.L."/>
        </authorList>
    </citation>
    <scope>NUCLEOTIDE SEQUENCE [LARGE SCALE GENOMIC DNA]</scope>
    <source>
        <strain evidence="2 3">UAMH 10579</strain>
    </source>
</reference>
<proteinExistence type="predicted"/>
<evidence type="ECO:0000313" key="2">
    <source>
        <dbReference type="EMBL" id="OBT98445.1"/>
    </source>
</evidence>
<reference evidence="3" key="2">
    <citation type="journal article" date="2018" name="Nat. Commun.">
        <title>Extreme sensitivity to ultraviolet light in the fungal pathogen causing white-nose syndrome of bats.</title>
        <authorList>
            <person name="Palmer J.M."/>
            <person name="Drees K.P."/>
            <person name="Foster J.T."/>
            <person name="Lindner D.L."/>
        </authorList>
    </citation>
    <scope>NUCLEOTIDE SEQUENCE [LARGE SCALE GENOMIC DNA]</scope>
    <source>
        <strain evidence="3">UAMH 10579</strain>
    </source>
</reference>
<accession>A0A1B8GRJ0</accession>
<dbReference type="GeneID" id="28836428"/>
<evidence type="ECO:0000313" key="3">
    <source>
        <dbReference type="Proteomes" id="UP000091956"/>
    </source>
</evidence>
<keyword evidence="1" id="KW-0812">Transmembrane</keyword>
<dbReference type="AlphaFoldDB" id="A0A1B8GRJ0"/>
<dbReference type="Proteomes" id="UP000091956">
    <property type="component" value="Unassembled WGS sequence"/>
</dbReference>
<name>A0A1B8GRJ0_9PEZI</name>
<sequence>MADEHAAHLNGELNIAIRRVEGFDPANGNGYAADGQGGGPHYAAIAKRDTPDLGLGTLIVAVVVVPVGLAALGVGWAQCVISRHMEARDRTRFETEQRMETRDRIRFEREMDEFNVAARTNRYRNLSFARETESSNSGADSLYTRAASVDVTEGERYVWEEVVLVQEGQEQVEEGPPTHA</sequence>
<dbReference type="EMBL" id="KV460217">
    <property type="protein sequence ID" value="OBT98445.1"/>
    <property type="molecule type" value="Genomic_DNA"/>
</dbReference>
<keyword evidence="3" id="KW-1185">Reference proteome</keyword>
<organism evidence="2 3">
    <name type="scientific">Pseudogymnoascus verrucosus</name>
    <dbReference type="NCBI Taxonomy" id="342668"/>
    <lineage>
        <taxon>Eukaryota</taxon>
        <taxon>Fungi</taxon>
        <taxon>Dikarya</taxon>
        <taxon>Ascomycota</taxon>
        <taxon>Pezizomycotina</taxon>
        <taxon>Leotiomycetes</taxon>
        <taxon>Thelebolales</taxon>
        <taxon>Thelebolaceae</taxon>
        <taxon>Pseudogymnoascus</taxon>
    </lineage>
</organism>
<keyword evidence="1" id="KW-0472">Membrane</keyword>
<feature type="transmembrane region" description="Helical" evidence="1">
    <location>
        <begin position="58"/>
        <end position="81"/>
    </location>
</feature>
<gene>
    <name evidence="2" type="ORF">VE01_03042</name>
</gene>
<protein>
    <submittedName>
        <fullName evidence="2">Uncharacterized protein</fullName>
    </submittedName>
</protein>
<dbReference type="RefSeq" id="XP_018132178.1">
    <property type="nucleotide sequence ID" value="XM_018272540.2"/>
</dbReference>
<evidence type="ECO:0000256" key="1">
    <source>
        <dbReference type="SAM" id="Phobius"/>
    </source>
</evidence>